<dbReference type="InterPro" id="IPR027417">
    <property type="entry name" value="P-loop_NTPase"/>
</dbReference>
<dbReference type="EMBL" id="UZWD01000034">
    <property type="protein sequence ID" value="VDS05583.1"/>
    <property type="molecule type" value="Genomic_DNA"/>
</dbReference>
<evidence type="ECO:0000313" key="2">
    <source>
        <dbReference type="Proteomes" id="UP000268844"/>
    </source>
</evidence>
<dbReference type="Proteomes" id="UP000268844">
    <property type="component" value="Unassembled WGS sequence"/>
</dbReference>
<dbReference type="SUPFAM" id="SSF52540">
    <property type="entry name" value="P-loop containing nucleoside triphosphate hydrolases"/>
    <property type="match status" value="1"/>
</dbReference>
<dbReference type="Pfam" id="PF13671">
    <property type="entry name" value="AAA_33"/>
    <property type="match status" value="1"/>
</dbReference>
<reference evidence="1 2" key="1">
    <citation type="submission" date="2018-12" db="EMBL/GenBank/DDBJ databases">
        <authorList>
            <person name="Criscuolo A."/>
        </authorList>
    </citation>
    <scope>NUCLEOTIDE SEQUENCE [LARGE SCALE GENOMIC DNA]</scope>
    <source>
        <strain evidence="1">ACIP1116281</strain>
    </source>
</reference>
<protein>
    <recommendedName>
        <fullName evidence="3">Shikimate kinase</fullName>
    </recommendedName>
</protein>
<proteinExistence type="predicted"/>
<name>A0A3S4GIQ3_9HYPH</name>
<keyword evidence="2" id="KW-1185">Reference proteome</keyword>
<evidence type="ECO:0008006" key="3">
    <source>
        <dbReference type="Google" id="ProtNLM"/>
    </source>
</evidence>
<evidence type="ECO:0000313" key="1">
    <source>
        <dbReference type="EMBL" id="VDS05583.1"/>
    </source>
</evidence>
<dbReference type="AlphaFoldDB" id="A0A3S4GIQ3"/>
<dbReference type="Gene3D" id="3.40.50.300">
    <property type="entry name" value="P-loop containing nucleotide triphosphate hydrolases"/>
    <property type="match status" value="1"/>
</dbReference>
<accession>A0A3S4GIQ3</accession>
<gene>
    <name evidence="1" type="ORF">DEVEQU_02725</name>
</gene>
<organism evidence="1 2">
    <name type="scientific">Devosia equisanguinis</name>
    <dbReference type="NCBI Taxonomy" id="2490941"/>
    <lineage>
        <taxon>Bacteria</taxon>
        <taxon>Pseudomonadati</taxon>
        <taxon>Pseudomonadota</taxon>
        <taxon>Alphaproteobacteria</taxon>
        <taxon>Hyphomicrobiales</taxon>
        <taxon>Devosiaceae</taxon>
        <taxon>Devosia</taxon>
    </lineage>
</organism>
<sequence length="179" mass="19414">MIDFRGHILLLSGHPGSGKTTTAEALAHLPGGPKVHLHSDDFWGYIKHGHIDPWLEEAHEQNRMIMQIAADVAGHYARHGYFVVLDGVVRPSWLPAFQALGLPLHYIVLRTTAAEAIDRCVLRGGDSLSDPNVVADLHAEFMALGPYEAHVLSVSGQDRDGALKSVVDALQSGRFGVAE</sequence>